<feature type="compositionally biased region" description="Gly residues" evidence="1">
    <location>
        <begin position="66"/>
        <end position="85"/>
    </location>
</feature>
<name>A0A0D3FUQ5_9ORYZ</name>
<evidence type="ECO:0000313" key="3">
    <source>
        <dbReference type="Proteomes" id="UP000026960"/>
    </source>
</evidence>
<reference evidence="2" key="2">
    <citation type="submission" date="2015-03" db="UniProtKB">
        <authorList>
            <consortium name="EnsemblPlants"/>
        </authorList>
    </citation>
    <scope>IDENTIFICATION</scope>
</reference>
<feature type="compositionally biased region" description="Basic and acidic residues" evidence="1">
    <location>
        <begin position="32"/>
        <end position="42"/>
    </location>
</feature>
<dbReference type="PaxDb" id="65489-OBART04G09200.1"/>
<dbReference type="EnsemblPlants" id="OBART04G09200.1">
    <property type="protein sequence ID" value="OBART04G09200.1"/>
    <property type="gene ID" value="OBART04G09200"/>
</dbReference>
<dbReference type="AlphaFoldDB" id="A0A0D3FUQ5"/>
<proteinExistence type="predicted"/>
<feature type="compositionally biased region" description="Low complexity" evidence="1">
    <location>
        <begin position="48"/>
        <end position="65"/>
    </location>
</feature>
<dbReference type="HOGENOM" id="CLU_152836_0_0_1"/>
<reference evidence="2" key="1">
    <citation type="journal article" date="2009" name="Rice">
        <title>De Novo Next Generation Sequencing of Plant Genomes.</title>
        <authorList>
            <person name="Rounsley S."/>
            <person name="Marri P.R."/>
            <person name="Yu Y."/>
            <person name="He R."/>
            <person name="Sisneros N."/>
            <person name="Goicoechea J.L."/>
            <person name="Lee S.J."/>
            <person name="Angelova A."/>
            <person name="Kudrna D."/>
            <person name="Luo M."/>
            <person name="Affourtit J."/>
            <person name="Desany B."/>
            <person name="Knight J."/>
            <person name="Niazi F."/>
            <person name="Egholm M."/>
            <person name="Wing R.A."/>
        </authorList>
    </citation>
    <scope>NUCLEOTIDE SEQUENCE [LARGE SCALE GENOMIC DNA]</scope>
    <source>
        <strain evidence="2">cv. IRGC 105608</strain>
    </source>
</reference>
<dbReference type="Proteomes" id="UP000026960">
    <property type="component" value="Chromosome 4"/>
</dbReference>
<sequence length="98" mass="9666">MEERRWRPGGALPFARSGRGGRGGVVPADGMEGWRWRPDGGRGGRGGPAAADPQGDSGALPSARSGGRGGSGDGGGDVDFDVGGFGSGGLFGSEHLVS</sequence>
<evidence type="ECO:0000313" key="2">
    <source>
        <dbReference type="EnsemblPlants" id="OBART04G09200.1"/>
    </source>
</evidence>
<evidence type="ECO:0000256" key="1">
    <source>
        <dbReference type="SAM" id="MobiDB-lite"/>
    </source>
</evidence>
<keyword evidence="3" id="KW-1185">Reference proteome</keyword>
<protein>
    <submittedName>
        <fullName evidence="2">Uncharacterized protein</fullName>
    </submittedName>
</protein>
<organism evidence="2">
    <name type="scientific">Oryza barthii</name>
    <dbReference type="NCBI Taxonomy" id="65489"/>
    <lineage>
        <taxon>Eukaryota</taxon>
        <taxon>Viridiplantae</taxon>
        <taxon>Streptophyta</taxon>
        <taxon>Embryophyta</taxon>
        <taxon>Tracheophyta</taxon>
        <taxon>Spermatophyta</taxon>
        <taxon>Magnoliopsida</taxon>
        <taxon>Liliopsida</taxon>
        <taxon>Poales</taxon>
        <taxon>Poaceae</taxon>
        <taxon>BOP clade</taxon>
        <taxon>Oryzoideae</taxon>
        <taxon>Oryzeae</taxon>
        <taxon>Oryzinae</taxon>
        <taxon>Oryza</taxon>
    </lineage>
</organism>
<accession>A0A0D3FUQ5</accession>
<feature type="region of interest" description="Disordered" evidence="1">
    <location>
        <begin position="1"/>
        <end position="85"/>
    </location>
</feature>
<dbReference type="Gramene" id="OBART04G09200.1">
    <property type="protein sequence ID" value="OBART04G09200.1"/>
    <property type="gene ID" value="OBART04G09200"/>
</dbReference>